<accession>A0A9D2Q3F4</accession>
<evidence type="ECO:0000313" key="10">
    <source>
        <dbReference type="Proteomes" id="UP000823918"/>
    </source>
</evidence>
<evidence type="ECO:0000259" key="7">
    <source>
        <dbReference type="PROSITE" id="PS51986"/>
    </source>
</evidence>
<dbReference type="EMBL" id="DWWA01000002">
    <property type="protein sequence ID" value="HJC71213.1"/>
    <property type="molecule type" value="Genomic_DNA"/>
</dbReference>
<keyword evidence="3" id="KW-0547">Nucleotide-binding</keyword>
<dbReference type="Gene3D" id="3.30.590.10">
    <property type="entry name" value="Glutamine synthetase/guanido kinase, catalytic domain"/>
    <property type="match status" value="1"/>
</dbReference>
<evidence type="ECO:0000256" key="4">
    <source>
        <dbReference type="ARBA" id="ARBA00022840"/>
    </source>
</evidence>
<dbReference type="PANTHER" id="PTHR43785">
    <property type="entry name" value="GAMMA-GLUTAMYLPUTRESCINE SYNTHETASE"/>
    <property type="match status" value="1"/>
</dbReference>
<dbReference type="AlphaFoldDB" id="A0A9D2Q3F4"/>
<dbReference type="InterPro" id="IPR014746">
    <property type="entry name" value="Gln_synth/guanido_kin_cat_dom"/>
</dbReference>
<evidence type="ECO:0000256" key="1">
    <source>
        <dbReference type="ARBA" id="ARBA00009897"/>
    </source>
</evidence>
<evidence type="ECO:0000256" key="6">
    <source>
        <dbReference type="RuleBase" id="RU000384"/>
    </source>
</evidence>
<dbReference type="PROSITE" id="PS51986">
    <property type="entry name" value="GS_BETA_GRASP"/>
    <property type="match status" value="1"/>
</dbReference>
<proteinExistence type="inferred from homology"/>
<dbReference type="Pfam" id="PF00120">
    <property type="entry name" value="Gln-synt_C"/>
    <property type="match status" value="1"/>
</dbReference>
<dbReference type="InterPro" id="IPR036651">
    <property type="entry name" value="Gln_synt_N_sf"/>
</dbReference>
<dbReference type="Pfam" id="PF03951">
    <property type="entry name" value="Gln-synt_N"/>
    <property type="match status" value="1"/>
</dbReference>
<dbReference type="SMART" id="SM01230">
    <property type="entry name" value="Gln-synt_C"/>
    <property type="match status" value="1"/>
</dbReference>
<keyword evidence="4" id="KW-0067">ATP-binding</keyword>
<dbReference type="Proteomes" id="UP000823918">
    <property type="component" value="Unassembled WGS sequence"/>
</dbReference>
<sequence>MKMPQLTKLMEMIEDHDVKFIRLVFCDIFGIPKNIAIMADRLPQAVEKGISFDASAISGFSNVEESDLFLFPDLSTFALLPWRPSEGCVARLFCHIRYPDGRPFEGDGRYLLQAAQEKAQADGYGFLVGPECEFYLFETDEKGAPTLTPFDKAGYLDVAPMDKGENVRRDICLTLEEMGVHPERSHHEHGPGQNEIDIRCASPMRAVDDFITLHTVVKAVSEQNGLFASFLPKPLPDESGNGLHINLSLLKSGENLFAKFDTDADARAFLAGILRRIVEITVFANPLPGSYLRFGKCEAPCVVNWSKQNRSTLVRVPAATGSDARMELRSPDPSCNLYLLTALLLHAGMEGVAEGLTLSEAFDGNVYVNDVAGFEALPDSLQSAVELAKNSAFLKRVLPEKLLCNYLRDKEREAADFTASKDPHAYEMARYFERI</sequence>
<dbReference type="GO" id="GO:0004356">
    <property type="term" value="F:glutamine synthetase activity"/>
    <property type="evidence" value="ECO:0007669"/>
    <property type="project" value="InterPro"/>
</dbReference>
<evidence type="ECO:0000259" key="8">
    <source>
        <dbReference type="PROSITE" id="PS51987"/>
    </source>
</evidence>
<protein>
    <submittedName>
        <fullName evidence="9">Glutamine synthetase family protein</fullName>
    </submittedName>
</protein>
<comment type="similarity">
    <text evidence="1 5 6">Belongs to the glutamine synthetase family.</text>
</comment>
<organism evidence="9 10">
    <name type="scientific">Candidatus Ruthenibacterium merdavium</name>
    <dbReference type="NCBI Taxonomy" id="2838752"/>
    <lineage>
        <taxon>Bacteria</taxon>
        <taxon>Bacillati</taxon>
        <taxon>Bacillota</taxon>
        <taxon>Clostridia</taxon>
        <taxon>Eubacteriales</taxon>
        <taxon>Oscillospiraceae</taxon>
        <taxon>Ruthenibacterium</taxon>
    </lineage>
</organism>
<dbReference type="SUPFAM" id="SSF54368">
    <property type="entry name" value="Glutamine synthetase, N-terminal domain"/>
    <property type="match status" value="1"/>
</dbReference>
<reference evidence="9" key="1">
    <citation type="journal article" date="2021" name="PeerJ">
        <title>Extensive microbial diversity within the chicken gut microbiome revealed by metagenomics and culture.</title>
        <authorList>
            <person name="Gilroy R."/>
            <person name="Ravi A."/>
            <person name="Getino M."/>
            <person name="Pursley I."/>
            <person name="Horton D.L."/>
            <person name="Alikhan N.F."/>
            <person name="Baker D."/>
            <person name="Gharbi K."/>
            <person name="Hall N."/>
            <person name="Watson M."/>
            <person name="Adriaenssens E.M."/>
            <person name="Foster-Nyarko E."/>
            <person name="Jarju S."/>
            <person name="Secka A."/>
            <person name="Antonio M."/>
            <person name="Oren A."/>
            <person name="Chaudhuri R.R."/>
            <person name="La Ragione R."/>
            <person name="Hildebrand F."/>
            <person name="Pallen M.J."/>
        </authorList>
    </citation>
    <scope>NUCLEOTIDE SEQUENCE</scope>
    <source>
        <strain evidence="9">5933</strain>
    </source>
</reference>
<evidence type="ECO:0000256" key="3">
    <source>
        <dbReference type="ARBA" id="ARBA00022741"/>
    </source>
</evidence>
<dbReference type="InterPro" id="IPR008147">
    <property type="entry name" value="Gln_synt_N"/>
</dbReference>
<name>A0A9D2Q3F4_9FIRM</name>
<feature type="domain" description="GS beta-grasp" evidence="7">
    <location>
        <begin position="16"/>
        <end position="101"/>
    </location>
</feature>
<evidence type="ECO:0000256" key="2">
    <source>
        <dbReference type="ARBA" id="ARBA00022598"/>
    </source>
</evidence>
<dbReference type="PROSITE" id="PS51987">
    <property type="entry name" value="GS_CATALYTIC"/>
    <property type="match status" value="1"/>
</dbReference>
<dbReference type="GO" id="GO:0005524">
    <property type="term" value="F:ATP binding"/>
    <property type="evidence" value="ECO:0007669"/>
    <property type="project" value="UniProtKB-KW"/>
</dbReference>
<dbReference type="InterPro" id="IPR008146">
    <property type="entry name" value="Gln_synth_cat_dom"/>
</dbReference>
<evidence type="ECO:0000256" key="5">
    <source>
        <dbReference type="PROSITE-ProRule" id="PRU01330"/>
    </source>
</evidence>
<reference evidence="9" key="2">
    <citation type="submission" date="2021-04" db="EMBL/GenBank/DDBJ databases">
        <authorList>
            <person name="Gilroy R."/>
        </authorList>
    </citation>
    <scope>NUCLEOTIDE SEQUENCE</scope>
    <source>
        <strain evidence="9">5933</strain>
    </source>
</reference>
<dbReference type="Gene3D" id="3.10.20.70">
    <property type="entry name" value="Glutamine synthetase, N-terminal domain"/>
    <property type="match status" value="1"/>
</dbReference>
<dbReference type="GO" id="GO:0006542">
    <property type="term" value="P:glutamine biosynthetic process"/>
    <property type="evidence" value="ECO:0007669"/>
    <property type="project" value="InterPro"/>
</dbReference>
<comment type="caution">
    <text evidence="9">The sequence shown here is derived from an EMBL/GenBank/DDBJ whole genome shotgun (WGS) entry which is preliminary data.</text>
</comment>
<evidence type="ECO:0000313" key="9">
    <source>
        <dbReference type="EMBL" id="HJC71213.1"/>
    </source>
</evidence>
<dbReference type="SUPFAM" id="SSF55931">
    <property type="entry name" value="Glutamine synthetase/guanido kinase"/>
    <property type="match status" value="1"/>
</dbReference>
<gene>
    <name evidence="9" type="ORF">H9698_00240</name>
</gene>
<keyword evidence="2" id="KW-0436">Ligase</keyword>
<dbReference type="PANTHER" id="PTHR43785:SF12">
    <property type="entry name" value="TYPE-1 GLUTAMINE SYNTHETASE 2"/>
    <property type="match status" value="1"/>
</dbReference>
<feature type="domain" description="GS catalytic" evidence="8">
    <location>
        <begin position="108"/>
        <end position="435"/>
    </location>
</feature>